<reference evidence="2 3" key="1">
    <citation type="journal article" date="2012" name="J. Bacteriol.">
        <title>Draft Genome Sequence of the Soil Bacterium Burkholderia terrae Strain BS001, Which Interacts with Fungal Surface Structures.</title>
        <authorList>
            <person name="Nazir R."/>
            <person name="Hansen M.A."/>
            <person name="Sorensen S."/>
            <person name="van Elsas J.D."/>
        </authorList>
    </citation>
    <scope>NUCLEOTIDE SEQUENCE [LARGE SCALE GENOMIC DNA]</scope>
    <source>
        <strain evidence="2 3">BS001</strain>
    </source>
</reference>
<dbReference type="AlphaFoldDB" id="A0AAN1JCE8"/>
<keyword evidence="2" id="KW-0449">Lipoprotein</keyword>
<dbReference type="KEGG" id="phs:C2L64_20605"/>
<name>A0AAN1JCE8_9BURK</name>
<sequence>MKNFAVSLLAACRAVVRAGVSYGKARPQVVKMAQPSADAEKNQFGDILDNQVFVTYRSPLEFSLKVPEGWARRETLQSVEFANRYNRISVTVGSRTRPLTLEDVKSHEVRELQRSGNDVHVSHVKIVRLPSGNAFVVTYASGSARNPVSNEAIRRENARYLFSKDGKLATLTLSAPSGSDNADQWQLMAQSFGWY</sequence>
<evidence type="ECO:0000313" key="2">
    <source>
        <dbReference type="EMBL" id="EIM95902.1"/>
    </source>
</evidence>
<dbReference type="EMBL" id="AKAU01000223">
    <property type="protein sequence ID" value="EIM95902.1"/>
    <property type="molecule type" value="Genomic_DNA"/>
</dbReference>
<keyword evidence="3" id="KW-1185">Reference proteome</keyword>
<dbReference type="GeneID" id="55530720"/>
<organism evidence="1 4">
    <name type="scientific">Paraburkholderia hospita</name>
    <dbReference type="NCBI Taxonomy" id="169430"/>
    <lineage>
        <taxon>Bacteria</taxon>
        <taxon>Pseudomonadati</taxon>
        <taxon>Pseudomonadota</taxon>
        <taxon>Betaproteobacteria</taxon>
        <taxon>Burkholderiales</taxon>
        <taxon>Burkholderiaceae</taxon>
        <taxon>Paraburkholderia</taxon>
    </lineage>
</organism>
<protein>
    <submittedName>
        <fullName evidence="2">Lipoprotein</fullName>
    </submittedName>
</protein>
<dbReference type="Proteomes" id="UP000004980">
    <property type="component" value="Unassembled WGS sequence"/>
</dbReference>
<dbReference type="RefSeq" id="WP_007590254.1">
    <property type="nucleotide sequence ID" value="NZ_CADFGJ010000075.1"/>
</dbReference>
<evidence type="ECO:0000313" key="4">
    <source>
        <dbReference type="Proteomes" id="UP000236649"/>
    </source>
</evidence>
<evidence type="ECO:0000313" key="3">
    <source>
        <dbReference type="Proteomes" id="UP000004980"/>
    </source>
</evidence>
<evidence type="ECO:0000313" key="1">
    <source>
        <dbReference type="EMBL" id="AUT70774.1"/>
    </source>
</evidence>
<gene>
    <name evidence="1" type="ORF">C2L64_20605</name>
    <name evidence="2" type="ORF">WQE_37122</name>
</gene>
<dbReference type="Proteomes" id="UP000236649">
    <property type="component" value="Chromosome 2"/>
</dbReference>
<accession>A0AAN1JCE8</accession>
<reference evidence="1 4" key="2">
    <citation type="submission" date="2018-01" db="EMBL/GenBank/DDBJ databases">
        <title>Species boundaries and ecological features among Paraburkholderia terrae DSMZ17804T, P. hospita DSMZ17164T and P. caribensis DSMZ13236T.</title>
        <authorList>
            <person name="Pratama A.A."/>
        </authorList>
    </citation>
    <scope>NUCLEOTIDE SEQUENCE [LARGE SCALE GENOMIC DNA]</scope>
    <source>
        <strain evidence="1 4">DSM 17164</strain>
    </source>
</reference>
<proteinExistence type="predicted"/>
<dbReference type="EMBL" id="CP026106">
    <property type="protein sequence ID" value="AUT70774.1"/>
    <property type="molecule type" value="Genomic_DNA"/>
</dbReference>